<proteinExistence type="inferred from homology"/>
<evidence type="ECO:0000256" key="1">
    <source>
        <dbReference type="ARBA" id="ARBA00005495"/>
    </source>
</evidence>
<evidence type="ECO:0000313" key="6">
    <source>
        <dbReference type="EMBL" id="KAF5684721.1"/>
    </source>
</evidence>
<gene>
    <name evidence="6" type="ORF">FCIRC_3804</name>
</gene>
<dbReference type="EMBL" id="JAAQPE010000124">
    <property type="protein sequence ID" value="KAF5684721.1"/>
    <property type="molecule type" value="Genomic_DNA"/>
</dbReference>
<evidence type="ECO:0000256" key="4">
    <source>
        <dbReference type="SAM" id="MobiDB-lite"/>
    </source>
</evidence>
<dbReference type="SUPFAM" id="SSF51316">
    <property type="entry name" value="Mss4-like"/>
    <property type="match status" value="1"/>
</dbReference>
<evidence type="ECO:0000256" key="3">
    <source>
        <dbReference type="ARBA" id="ARBA00022833"/>
    </source>
</evidence>
<dbReference type="GO" id="GO:0005856">
    <property type="term" value="C:cytoskeleton"/>
    <property type="evidence" value="ECO:0007669"/>
    <property type="project" value="TreeGrafter"/>
</dbReference>
<feature type="domain" description="CENP-V/GFA" evidence="5">
    <location>
        <begin position="607"/>
        <end position="738"/>
    </location>
</feature>
<evidence type="ECO:0000313" key="7">
    <source>
        <dbReference type="Proteomes" id="UP000572754"/>
    </source>
</evidence>
<dbReference type="PANTHER" id="PTHR10672">
    <property type="entry name" value="ADDUCIN"/>
    <property type="match status" value="1"/>
</dbReference>
<dbReference type="Gene3D" id="3.40.225.10">
    <property type="entry name" value="Class II aldolase/adducin N-terminal domain"/>
    <property type="match status" value="1"/>
</dbReference>
<comment type="similarity">
    <text evidence="1">Belongs to the Gfa family.</text>
</comment>
<dbReference type="SMART" id="SM01007">
    <property type="entry name" value="Aldolase_II"/>
    <property type="match status" value="1"/>
</dbReference>
<dbReference type="Pfam" id="PF00596">
    <property type="entry name" value="Aldolase_II"/>
    <property type="match status" value="1"/>
</dbReference>
<reference evidence="6 7" key="2">
    <citation type="submission" date="2020-05" db="EMBL/GenBank/DDBJ databases">
        <title>Identification and distribution of gene clusters putatively required for synthesis of sphingolipid metabolism inhibitors in phylogenetically diverse species of the filamentous fungus Fusarium.</title>
        <authorList>
            <person name="Kim H.-S."/>
            <person name="Busman M."/>
            <person name="Brown D.W."/>
            <person name="Divon H."/>
            <person name="Uhlig S."/>
            <person name="Proctor R.H."/>
        </authorList>
    </citation>
    <scope>NUCLEOTIDE SEQUENCE [LARGE SCALE GENOMIC DNA]</scope>
    <source>
        <strain evidence="6 7">NRRL 25331</strain>
    </source>
</reference>
<feature type="region of interest" description="Disordered" evidence="4">
    <location>
        <begin position="1"/>
        <end position="22"/>
    </location>
</feature>
<dbReference type="GO" id="GO:0016846">
    <property type="term" value="F:carbon-sulfur lyase activity"/>
    <property type="evidence" value="ECO:0007669"/>
    <property type="project" value="InterPro"/>
</dbReference>
<dbReference type="InterPro" id="IPR011057">
    <property type="entry name" value="Mss4-like_sf"/>
</dbReference>
<dbReference type="SUPFAM" id="SSF53639">
    <property type="entry name" value="AraD/HMP-PK domain-like"/>
    <property type="match status" value="1"/>
</dbReference>
<feature type="region of interest" description="Disordered" evidence="4">
    <location>
        <begin position="730"/>
        <end position="749"/>
    </location>
</feature>
<dbReference type="PROSITE" id="PS51891">
    <property type="entry name" value="CENP_V_GFA"/>
    <property type="match status" value="1"/>
</dbReference>
<reference evidence="7" key="1">
    <citation type="journal article" date="2020" name="BMC Genomics">
        <title>Correction to: Identification and distribution of gene clusters required for synthesis of sphingolipid metabolism inhibitors in diverse species of the filamentous fungus Fusarium.</title>
        <authorList>
            <person name="Kim H.S."/>
            <person name="Lohmar J.M."/>
            <person name="Busman M."/>
            <person name="Brown D.W."/>
            <person name="Naumann T.A."/>
            <person name="Divon H.H."/>
            <person name="Lysoe E."/>
            <person name="Uhlig S."/>
            <person name="Proctor R.H."/>
        </authorList>
    </citation>
    <scope>NUCLEOTIDE SEQUENCE [LARGE SCALE GENOMIC DNA]</scope>
    <source>
        <strain evidence="7">NRRL 25331</strain>
    </source>
</reference>
<dbReference type="Gene3D" id="2.170.150.70">
    <property type="match status" value="1"/>
</dbReference>
<organism evidence="6 7">
    <name type="scientific">Fusarium circinatum</name>
    <name type="common">Pitch canker fungus</name>
    <name type="synonym">Gibberella circinata</name>
    <dbReference type="NCBI Taxonomy" id="48490"/>
    <lineage>
        <taxon>Eukaryota</taxon>
        <taxon>Fungi</taxon>
        <taxon>Dikarya</taxon>
        <taxon>Ascomycota</taxon>
        <taxon>Pezizomycotina</taxon>
        <taxon>Sordariomycetes</taxon>
        <taxon>Hypocreomycetidae</taxon>
        <taxon>Hypocreales</taxon>
        <taxon>Nectriaceae</taxon>
        <taxon>Fusarium</taxon>
        <taxon>Fusarium fujikuroi species complex</taxon>
    </lineage>
</organism>
<dbReference type="Pfam" id="PF12417">
    <property type="entry name" value="DUF3669"/>
    <property type="match status" value="1"/>
</dbReference>
<dbReference type="InterPro" id="IPR051017">
    <property type="entry name" value="Aldolase-II_Adducin_sf"/>
</dbReference>
<dbReference type="GO" id="GO:0051015">
    <property type="term" value="F:actin filament binding"/>
    <property type="evidence" value="ECO:0007669"/>
    <property type="project" value="TreeGrafter"/>
</dbReference>
<keyword evidence="3" id="KW-0862">Zinc</keyword>
<name>A0A8H5X639_FUSCI</name>
<comment type="caution">
    <text evidence="6">The sequence shown here is derived from an EMBL/GenBank/DDBJ whole genome shotgun (WGS) entry which is preliminary data.</text>
</comment>
<dbReference type="InterPro" id="IPR022137">
    <property type="entry name" value="Znf_prot_DUF3669"/>
</dbReference>
<protein>
    <submittedName>
        <fullName evidence="6">Fuculose-phosphate aldolase</fullName>
    </submittedName>
</protein>
<dbReference type="InterPro" id="IPR006913">
    <property type="entry name" value="CENP-V/GFA"/>
</dbReference>
<evidence type="ECO:0000259" key="5">
    <source>
        <dbReference type="PROSITE" id="PS51891"/>
    </source>
</evidence>
<feature type="compositionally biased region" description="Polar residues" evidence="4">
    <location>
        <begin position="1"/>
        <end position="20"/>
    </location>
</feature>
<keyword evidence="7" id="KW-1185">Reference proteome</keyword>
<keyword evidence="2" id="KW-0479">Metal-binding</keyword>
<dbReference type="InterPro" id="IPR001303">
    <property type="entry name" value="Aldolase_II/adducin_N"/>
</dbReference>
<dbReference type="PANTHER" id="PTHR10672:SF25">
    <property type="entry name" value="MEIOTICALLY UP-REGULATED GENE 14 PROTEIN"/>
    <property type="match status" value="1"/>
</dbReference>
<dbReference type="NCBIfam" id="NF004855">
    <property type="entry name" value="PRK06208.1"/>
    <property type="match status" value="1"/>
</dbReference>
<evidence type="ECO:0000256" key="2">
    <source>
        <dbReference type="ARBA" id="ARBA00022723"/>
    </source>
</evidence>
<dbReference type="InterPro" id="IPR036409">
    <property type="entry name" value="Aldolase_II/adducin_N_sf"/>
</dbReference>
<dbReference type="Proteomes" id="UP000572754">
    <property type="component" value="Unassembled WGS sequence"/>
</dbReference>
<dbReference type="AlphaFoldDB" id="A0A8H5X639"/>
<accession>A0A8H5X639</accession>
<dbReference type="GO" id="GO:0046872">
    <property type="term" value="F:metal ion binding"/>
    <property type="evidence" value="ECO:0007669"/>
    <property type="project" value="UniProtKB-KW"/>
</dbReference>
<dbReference type="FunFam" id="3.40.225.10:FF:000009">
    <property type="entry name" value="Class II aldolase/adducin N-terminal"/>
    <property type="match status" value="1"/>
</dbReference>
<dbReference type="Pfam" id="PF04828">
    <property type="entry name" value="GFA"/>
    <property type="match status" value="1"/>
</dbReference>
<sequence length="749" mass="82960">MSPSATTASPTGQSILNTAKAQDGKVKRIHKIPEFSTKEATRQWQLGQMAAAFRVFAKLGYADGSSGHISLRDPVDPETFWINPYGVHFGLLTVSDMVHIDENGNRIGGAEKPVNTAGFIIHAAIHKRRPDINAACHLHSPYGRAWSTFGKPIEMINQDSCMFYNDLAVYANFGGVVFAKEEGNRLADALGATKKNIILQNHGLLTSGGTIGEAAAFFIALERACQAQLLVEAAVAPDGSQLKKSITRTSRHLHSSSTCNLHDHITSRSLFQDRFLTVLDMATGVSHDLTAQSSPEKLLRIGTGCCGSVWADADSTKDNGTPSCIKREDGDPHRSITNEQFIHQLVVQSLQLNPQHARNFRIPLCRGFLNKDDEDWSLVLPRLPPGSKPCNALLSEKVQPLSEDVRKLLVSKFARGGSDQDAIINDKKNEHCLIRPYLGRRKKDWEDTNRSTFFSLRNFPLNLDRMIELGLDVQSYVKVMAEGLAFLHWVARIDANDVEFVLARSRSTSNLHPYSPFDTTIFGPHSMWIIDFDCCNPVTMDGNGAAAAAECFRRNDPYYPRPGSTDTSDQELWCAFKGHYLEKRLQLPMFAAYLEKLANAGGPEVTYEAGCHCGYIGLSVTLSPPLPKHEVINCNCSICRRGGYLLVYPAYEKVTWHNDSDKRVSRYQFNTKARDHMFCPKCGASIGIDFARVWPEAPRYGISVRQFNNIDLDSLQYIKLDGLHTAEPGVDLSGKEIDPKANEAPGSSS</sequence>